<evidence type="ECO:0000256" key="3">
    <source>
        <dbReference type="ARBA" id="ARBA00022777"/>
    </source>
</evidence>
<dbReference type="RefSeq" id="WP_236066835.1">
    <property type="nucleotide sequence ID" value="NZ_CAJNBK010000006.1"/>
</dbReference>
<protein>
    <submittedName>
        <fullName evidence="5">Serine/threonine-protein kinase toxin HipA</fullName>
        <ecNumber evidence="5">2.7.11.1</ecNumber>
    </submittedName>
</protein>
<proteinExistence type="inferred from homology"/>
<evidence type="ECO:0000259" key="4">
    <source>
        <dbReference type="Pfam" id="PF07804"/>
    </source>
</evidence>
<dbReference type="EC" id="2.7.11.1" evidence="5"/>
<comment type="similarity">
    <text evidence="1">Belongs to the HipA Ser/Thr kinase family.</text>
</comment>
<dbReference type="PANTHER" id="PTHR37419:SF1">
    <property type="entry name" value="SERINE_THREONINE-PROTEIN KINASE TOXIN HIPA"/>
    <property type="match status" value="1"/>
</dbReference>
<keyword evidence="6" id="KW-1185">Reference proteome</keyword>
<dbReference type="EMBL" id="CAJNBK010000006">
    <property type="protein sequence ID" value="CAE6746639.1"/>
    <property type="molecule type" value="Genomic_DNA"/>
</dbReference>
<dbReference type="InterPro" id="IPR052028">
    <property type="entry name" value="HipA_Ser/Thr_kinase"/>
</dbReference>
<reference evidence="5 6" key="1">
    <citation type="submission" date="2021-02" db="EMBL/GenBank/DDBJ databases">
        <authorList>
            <person name="Vanwijnsberghe S."/>
        </authorList>
    </citation>
    <scope>NUCLEOTIDE SEQUENCE [LARGE SCALE GENOMIC DNA]</scope>
    <source>
        <strain evidence="5 6">LMG 31837</strain>
    </source>
</reference>
<sequence>MFWLLAATDGHAKNFSIFHLPGGLYRSTPLYDVLSAHPIIGPGRNQIARQKAKMAMAVRGSTHHYLIENIHRRHWIEQARQVGLGSETVQDVIAEVVDATDQVINEVNGLVPSEFPKGLAESILGGVGRQRDRLAASASTATNRD</sequence>
<name>A0ABM8RDG7_9BURK</name>
<organism evidence="5 6">
    <name type="scientific">Paraburkholderia haematera</name>
    <dbReference type="NCBI Taxonomy" id="2793077"/>
    <lineage>
        <taxon>Bacteria</taxon>
        <taxon>Pseudomonadati</taxon>
        <taxon>Pseudomonadota</taxon>
        <taxon>Betaproteobacteria</taxon>
        <taxon>Burkholderiales</taxon>
        <taxon>Burkholderiaceae</taxon>
        <taxon>Paraburkholderia</taxon>
    </lineage>
</organism>
<feature type="domain" description="HipA-like C-terminal" evidence="4">
    <location>
        <begin position="2"/>
        <end position="102"/>
    </location>
</feature>
<dbReference type="PANTHER" id="PTHR37419">
    <property type="entry name" value="SERINE/THREONINE-PROTEIN KINASE TOXIN HIPA"/>
    <property type="match status" value="1"/>
</dbReference>
<evidence type="ECO:0000256" key="2">
    <source>
        <dbReference type="ARBA" id="ARBA00022679"/>
    </source>
</evidence>
<dbReference type="GO" id="GO:0004674">
    <property type="term" value="F:protein serine/threonine kinase activity"/>
    <property type="evidence" value="ECO:0007669"/>
    <property type="project" value="UniProtKB-EC"/>
</dbReference>
<keyword evidence="2 5" id="KW-0808">Transferase</keyword>
<dbReference type="InterPro" id="IPR012893">
    <property type="entry name" value="HipA-like_C"/>
</dbReference>
<comment type="caution">
    <text evidence="5">The sequence shown here is derived from an EMBL/GenBank/DDBJ whole genome shotgun (WGS) entry which is preliminary data.</text>
</comment>
<evidence type="ECO:0000313" key="5">
    <source>
        <dbReference type="EMBL" id="CAE6746639.1"/>
    </source>
</evidence>
<evidence type="ECO:0000256" key="1">
    <source>
        <dbReference type="ARBA" id="ARBA00010164"/>
    </source>
</evidence>
<accession>A0ABM8RDG7</accession>
<evidence type="ECO:0000313" key="6">
    <source>
        <dbReference type="Proteomes" id="UP000672526"/>
    </source>
</evidence>
<gene>
    <name evidence="5" type="primary">hipA_1</name>
    <name evidence="5" type="ORF">R69888_02766</name>
</gene>
<keyword evidence="3 5" id="KW-0418">Kinase</keyword>
<dbReference type="Proteomes" id="UP000672526">
    <property type="component" value="Unassembled WGS sequence"/>
</dbReference>
<dbReference type="Pfam" id="PF07804">
    <property type="entry name" value="HipA_C"/>
    <property type="match status" value="1"/>
</dbReference>